<evidence type="ECO:0000313" key="2">
    <source>
        <dbReference type="Proteomes" id="UP000478052"/>
    </source>
</evidence>
<name>A0A6G0Y9D1_APHCR</name>
<accession>A0A6G0Y9D1</accession>
<protein>
    <submittedName>
        <fullName evidence="1">Uncharacterized protein</fullName>
    </submittedName>
</protein>
<organism evidence="1 2">
    <name type="scientific">Aphis craccivora</name>
    <name type="common">Cowpea aphid</name>
    <dbReference type="NCBI Taxonomy" id="307492"/>
    <lineage>
        <taxon>Eukaryota</taxon>
        <taxon>Metazoa</taxon>
        <taxon>Ecdysozoa</taxon>
        <taxon>Arthropoda</taxon>
        <taxon>Hexapoda</taxon>
        <taxon>Insecta</taxon>
        <taxon>Pterygota</taxon>
        <taxon>Neoptera</taxon>
        <taxon>Paraneoptera</taxon>
        <taxon>Hemiptera</taxon>
        <taxon>Sternorrhyncha</taxon>
        <taxon>Aphidomorpha</taxon>
        <taxon>Aphidoidea</taxon>
        <taxon>Aphididae</taxon>
        <taxon>Aphidini</taxon>
        <taxon>Aphis</taxon>
        <taxon>Aphis</taxon>
    </lineage>
</organism>
<sequence>MRNVANVKRGRKKTGSECKIRSNKEIKDLWGEEDIIQTLKGRKMG</sequence>
<proteinExistence type="predicted"/>
<dbReference type="Proteomes" id="UP000478052">
    <property type="component" value="Unassembled WGS sequence"/>
</dbReference>
<keyword evidence="2" id="KW-1185">Reference proteome</keyword>
<dbReference type="EMBL" id="VUJU01005324">
    <property type="protein sequence ID" value="KAF0751601.1"/>
    <property type="molecule type" value="Genomic_DNA"/>
</dbReference>
<dbReference type="AlphaFoldDB" id="A0A6G0Y9D1"/>
<comment type="caution">
    <text evidence="1">The sequence shown here is derived from an EMBL/GenBank/DDBJ whole genome shotgun (WGS) entry which is preliminary data.</text>
</comment>
<evidence type="ECO:0000313" key="1">
    <source>
        <dbReference type="EMBL" id="KAF0751601.1"/>
    </source>
</evidence>
<gene>
    <name evidence="1" type="ORF">FWK35_00019086</name>
</gene>
<reference evidence="1 2" key="1">
    <citation type="submission" date="2019-08" db="EMBL/GenBank/DDBJ databases">
        <title>Whole genome of Aphis craccivora.</title>
        <authorList>
            <person name="Voronova N.V."/>
            <person name="Shulinski R.S."/>
            <person name="Bandarenka Y.V."/>
            <person name="Zhorov D.G."/>
            <person name="Warner D."/>
        </authorList>
    </citation>
    <scope>NUCLEOTIDE SEQUENCE [LARGE SCALE GENOMIC DNA]</scope>
    <source>
        <strain evidence="1">180601</strain>
        <tissue evidence="1">Whole Body</tissue>
    </source>
</reference>